<comment type="caution">
    <text evidence="2">The sequence shown here is derived from an EMBL/GenBank/DDBJ whole genome shotgun (WGS) entry which is preliminary data.</text>
</comment>
<dbReference type="AlphaFoldDB" id="A0A2V3IZT7"/>
<feature type="compositionally biased region" description="Basic and acidic residues" evidence="1">
    <location>
        <begin position="74"/>
        <end position="85"/>
    </location>
</feature>
<dbReference type="OrthoDB" id="10426060at2759"/>
<evidence type="ECO:0000313" key="2">
    <source>
        <dbReference type="EMBL" id="PXF47197.1"/>
    </source>
</evidence>
<feature type="compositionally biased region" description="Basic and acidic residues" evidence="1">
    <location>
        <begin position="116"/>
        <end position="127"/>
    </location>
</feature>
<feature type="compositionally biased region" description="Pro residues" evidence="1">
    <location>
        <begin position="166"/>
        <end position="175"/>
    </location>
</feature>
<protein>
    <submittedName>
        <fullName evidence="2">Uncharacterized protein</fullName>
    </submittedName>
</protein>
<dbReference type="EMBL" id="NBIV01000027">
    <property type="protein sequence ID" value="PXF47197.1"/>
    <property type="molecule type" value="Genomic_DNA"/>
</dbReference>
<accession>A0A2V3IZT7</accession>
<reference evidence="2 3" key="1">
    <citation type="journal article" date="2018" name="Mol. Biol. Evol.">
        <title>Analysis of the draft genome of the red seaweed Gracilariopsis chorda provides insights into genome size evolution in Rhodophyta.</title>
        <authorList>
            <person name="Lee J."/>
            <person name="Yang E.C."/>
            <person name="Graf L."/>
            <person name="Yang J.H."/>
            <person name="Qiu H."/>
            <person name="Zel Zion U."/>
            <person name="Chan C.X."/>
            <person name="Stephens T.G."/>
            <person name="Weber A.P.M."/>
            <person name="Boo G.H."/>
            <person name="Boo S.M."/>
            <person name="Kim K.M."/>
            <person name="Shin Y."/>
            <person name="Jung M."/>
            <person name="Lee S.J."/>
            <person name="Yim H.S."/>
            <person name="Lee J.H."/>
            <person name="Bhattacharya D."/>
            <person name="Yoon H.S."/>
        </authorList>
    </citation>
    <scope>NUCLEOTIDE SEQUENCE [LARGE SCALE GENOMIC DNA]</scope>
    <source>
        <strain evidence="2 3">SKKU-2015</strain>
        <tissue evidence="2">Whole body</tissue>
    </source>
</reference>
<feature type="compositionally biased region" description="Pro residues" evidence="1">
    <location>
        <begin position="142"/>
        <end position="152"/>
    </location>
</feature>
<gene>
    <name evidence="2" type="ORF">BWQ96_02972</name>
</gene>
<proteinExistence type="predicted"/>
<feature type="compositionally biased region" description="Low complexity" evidence="1">
    <location>
        <begin position="153"/>
        <end position="165"/>
    </location>
</feature>
<keyword evidence="3" id="KW-1185">Reference proteome</keyword>
<evidence type="ECO:0000313" key="3">
    <source>
        <dbReference type="Proteomes" id="UP000247409"/>
    </source>
</evidence>
<sequence length="218" mass="23781">MTNRYIKGRLPEGVDFAAYPGRSSTPLPTAESKSAERINQLKIWNEAATNDDRRLGAGKTLGVNVATVSATRRTDSFKQAKDRHSASFHATLPTSNPSADSERRANIRHASIPLNRNKEIFADRSDSESDDEPLEHALDSPIPSPHQPPHPQQPATRPQTTSRPVSVPPARPSNPYPTADNPHPRPVSAPPAQNNMSPPEAFPPARQPKSKNACCIIM</sequence>
<organism evidence="2 3">
    <name type="scientific">Gracilariopsis chorda</name>
    <dbReference type="NCBI Taxonomy" id="448386"/>
    <lineage>
        <taxon>Eukaryota</taxon>
        <taxon>Rhodophyta</taxon>
        <taxon>Florideophyceae</taxon>
        <taxon>Rhodymeniophycidae</taxon>
        <taxon>Gracilariales</taxon>
        <taxon>Gracilariaceae</taxon>
        <taxon>Gracilariopsis</taxon>
    </lineage>
</organism>
<name>A0A2V3IZT7_9FLOR</name>
<evidence type="ECO:0000256" key="1">
    <source>
        <dbReference type="SAM" id="MobiDB-lite"/>
    </source>
</evidence>
<feature type="region of interest" description="Disordered" evidence="1">
    <location>
        <begin position="74"/>
        <end position="218"/>
    </location>
</feature>
<dbReference type="Proteomes" id="UP000247409">
    <property type="component" value="Unassembled WGS sequence"/>
</dbReference>